<dbReference type="PRINTS" id="PR00095">
    <property type="entry name" value="ANTSNTHASEI"/>
</dbReference>
<dbReference type="Gene3D" id="3.60.120.10">
    <property type="entry name" value="Anthranilate synthase"/>
    <property type="match status" value="1"/>
</dbReference>
<gene>
    <name evidence="2" type="ORF">GQN54_04025</name>
</gene>
<dbReference type="AlphaFoldDB" id="A0A6N9NHF5"/>
<name>A0A6N9NHF5_9FLAO</name>
<organism evidence="2 3">
    <name type="scientific">Acidiluteibacter ferrifornacis</name>
    <dbReference type="NCBI Taxonomy" id="2692424"/>
    <lineage>
        <taxon>Bacteria</taxon>
        <taxon>Pseudomonadati</taxon>
        <taxon>Bacteroidota</taxon>
        <taxon>Flavobacteriia</taxon>
        <taxon>Flavobacteriales</taxon>
        <taxon>Cryomorphaceae</taxon>
        <taxon>Acidiluteibacter</taxon>
    </lineage>
</organism>
<protein>
    <submittedName>
        <fullName evidence="2">Aminodeoxychorismate synthase component I</fullName>
    </submittedName>
</protein>
<feature type="domain" description="Chorismate-utilising enzyme C-terminal" evidence="1">
    <location>
        <begin position="160"/>
        <end position="416"/>
    </location>
</feature>
<dbReference type="PANTHER" id="PTHR11236">
    <property type="entry name" value="AMINOBENZOATE/ANTHRANILATE SYNTHASE"/>
    <property type="match status" value="1"/>
</dbReference>
<dbReference type="PANTHER" id="PTHR11236:SF9">
    <property type="entry name" value="ANTHRANILATE SYNTHASE COMPONENT 1"/>
    <property type="match status" value="1"/>
</dbReference>
<evidence type="ECO:0000313" key="2">
    <source>
        <dbReference type="EMBL" id="NBG65269.1"/>
    </source>
</evidence>
<dbReference type="Pfam" id="PF00425">
    <property type="entry name" value="Chorismate_bind"/>
    <property type="match status" value="1"/>
</dbReference>
<reference evidence="2 3" key="1">
    <citation type="submission" date="2019-12" db="EMBL/GenBank/DDBJ databases">
        <authorList>
            <person name="Zhao J."/>
        </authorList>
    </citation>
    <scope>NUCLEOTIDE SEQUENCE [LARGE SCALE GENOMIC DNA]</scope>
    <source>
        <strain evidence="2 3">S-15</strain>
    </source>
</reference>
<dbReference type="Proteomes" id="UP000470771">
    <property type="component" value="Unassembled WGS sequence"/>
</dbReference>
<dbReference type="InterPro" id="IPR019999">
    <property type="entry name" value="Anth_synth_I-like"/>
</dbReference>
<proteinExistence type="predicted"/>
<keyword evidence="3" id="KW-1185">Reference proteome</keyword>
<comment type="caution">
    <text evidence="2">The sequence shown here is derived from an EMBL/GenBank/DDBJ whole genome shotgun (WGS) entry which is preliminary data.</text>
</comment>
<dbReference type="InterPro" id="IPR015890">
    <property type="entry name" value="Chorismate_C"/>
</dbReference>
<dbReference type="InterPro" id="IPR005801">
    <property type="entry name" value="ADC_synthase"/>
</dbReference>
<sequence>MYQCYQNSSLSAITFDQLIGIADQFDVSLVFNSNDYPDKYGKFEWVAAYGVEKELEANESSFEKLAVFINENSWVFGGLSYDLKNQLENLSSRHPNPIGFPELYFFTPRYILLKERDTQKVKLWSSSKMSKKQLDELLSCSLIENQSVSQAVNLRPRIEKSAYLDKIKALQRHIQLGNIYEVNFCQEFYDDEALIEPSQVMRTLNSQSPMPFATFFKWNSVYLMGATPERFLCKRGEKIIAQPIKGTARRGKTEVEDIQIKSNLKTDLKEQNENVMIVDLMRNDLSKIAKRGSVEVEELFGIYTFPQVHQMISTVVADVSIDYSSLEVIQAAFPMGSMTGAPKVRAMELIDELEESRRGWYSGSVGYFSPEGDFDFNVIIRSLQYNASTHYLSLTVGGAITAKADADKEYQECLLKAKAVFNVLKQD</sequence>
<dbReference type="SUPFAM" id="SSF56322">
    <property type="entry name" value="ADC synthase"/>
    <property type="match status" value="1"/>
</dbReference>
<dbReference type="RefSeq" id="WP_160632225.1">
    <property type="nucleotide sequence ID" value="NZ_WWNE01000004.1"/>
</dbReference>
<accession>A0A6N9NHF5</accession>
<evidence type="ECO:0000313" key="3">
    <source>
        <dbReference type="Proteomes" id="UP000470771"/>
    </source>
</evidence>
<evidence type="ECO:0000259" key="1">
    <source>
        <dbReference type="Pfam" id="PF00425"/>
    </source>
</evidence>
<dbReference type="GO" id="GO:0000162">
    <property type="term" value="P:L-tryptophan biosynthetic process"/>
    <property type="evidence" value="ECO:0007669"/>
    <property type="project" value="TreeGrafter"/>
</dbReference>
<dbReference type="EMBL" id="WWNE01000004">
    <property type="protein sequence ID" value="NBG65269.1"/>
    <property type="molecule type" value="Genomic_DNA"/>
</dbReference>